<sequence length="359" mass="38785">MPQTTADEDDPKKVAPGDSDRPEAEPPPVDPPATHAGYTRATGRGRAAKVFRISATILILIVAFIAAAFVWQFYVEAPWTRDGRVRVQVANIAPQVSGQIVDVKVADNQNVKKGDILYVIDPVDFQVAVTSANAEVKNREADLSVKSAQAARREALSTVSTSIEEKQIYAGNAKIASAALDSAKSQQRQAQINLERTEVRSTVNGRVTNLLMRVGDYARSGTSNISIVDTDSYWIDGYFEETKMANIRVGSSADIALMGYSQHLRGTVASITLGISADNAAPSTQGLPSVNPVYTWVRLAQRVPVRVKIDYVPPDIPLVAGMTATVVVGDGRAPPPTWFMNLRDRLAGKQPVTVEAESR</sequence>
<evidence type="ECO:0000313" key="5">
    <source>
        <dbReference type="EMBL" id="MDQ0442447.1"/>
    </source>
</evidence>
<gene>
    <name evidence="5" type="ORF">QO016_001941</name>
</gene>
<proteinExistence type="predicted"/>
<evidence type="ECO:0000256" key="1">
    <source>
        <dbReference type="SAM" id="MobiDB-lite"/>
    </source>
</evidence>
<protein>
    <submittedName>
        <fullName evidence="5">RND family efflux transporter MFP subunit</fullName>
    </submittedName>
</protein>
<keyword evidence="2" id="KW-0472">Membrane</keyword>
<dbReference type="Gene3D" id="2.40.30.170">
    <property type="match status" value="1"/>
</dbReference>
<keyword evidence="2" id="KW-1133">Transmembrane helix</keyword>
<dbReference type="Pfam" id="PF25963">
    <property type="entry name" value="Beta-barrel_AAEA"/>
    <property type="match status" value="1"/>
</dbReference>
<dbReference type="PANTHER" id="PTHR30367:SF1">
    <property type="entry name" value="MULTIDRUG RESISTANCE PROTEIN MDTN"/>
    <property type="match status" value="1"/>
</dbReference>
<reference evidence="5 6" key="1">
    <citation type="submission" date="2023-07" db="EMBL/GenBank/DDBJ databases">
        <title>Genomic Encyclopedia of Type Strains, Phase IV (KMG-IV): sequencing the most valuable type-strain genomes for metagenomic binning, comparative biology and taxonomic classification.</title>
        <authorList>
            <person name="Goeker M."/>
        </authorList>
    </citation>
    <scope>NUCLEOTIDE SEQUENCE [LARGE SCALE GENOMIC DNA]</scope>
    <source>
        <strain evidence="5 6">DSM 19562</strain>
    </source>
</reference>
<dbReference type="EMBL" id="JAUSVV010000003">
    <property type="protein sequence ID" value="MDQ0442447.1"/>
    <property type="molecule type" value="Genomic_DNA"/>
</dbReference>
<feature type="domain" description="p-hydroxybenzoic acid efflux pump subunit AaeA-like beta-barrel" evidence="4">
    <location>
        <begin position="232"/>
        <end position="328"/>
    </location>
</feature>
<accession>A0ABU0HJE3</accession>
<dbReference type="InterPro" id="IPR058625">
    <property type="entry name" value="MdtA-like_BSH"/>
</dbReference>
<evidence type="ECO:0000259" key="3">
    <source>
        <dbReference type="Pfam" id="PF25917"/>
    </source>
</evidence>
<comment type="caution">
    <text evidence="5">The sequence shown here is derived from an EMBL/GenBank/DDBJ whole genome shotgun (WGS) entry which is preliminary data.</text>
</comment>
<feature type="transmembrane region" description="Helical" evidence="2">
    <location>
        <begin position="50"/>
        <end position="74"/>
    </location>
</feature>
<keyword evidence="6" id="KW-1185">Reference proteome</keyword>
<evidence type="ECO:0000313" key="6">
    <source>
        <dbReference type="Proteomes" id="UP001236369"/>
    </source>
</evidence>
<dbReference type="Pfam" id="PF25917">
    <property type="entry name" value="BSH_RND"/>
    <property type="match status" value="1"/>
</dbReference>
<dbReference type="InterPro" id="IPR058634">
    <property type="entry name" value="AaeA-lik-b-barrel"/>
</dbReference>
<evidence type="ECO:0000256" key="2">
    <source>
        <dbReference type="SAM" id="Phobius"/>
    </source>
</evidence>
<dbReference type="InterPro" id="IPR050393">
    <property type="entry name" value="MFP_Efflux_Pump"/>
</dbReference>
<dbReference type="Gene3D" id="2.40.50.100">
    <property type="match status" value="1"/>
</dbReference>
<dbReference type="RefSeq" id="WP_238248775.1">
    <property type="nucleotide sequence ID" value="NZ_BPQX01000022.1"/>
</dbReference>
<keyword evidence="2" id="KW-0812">Transmembrane</keyword>
<organism evidence="5 6">
    <name type="scientific">Methylobacterium persicinum</name>
    <dbReference type="NCBI Taxonomy" id="374426"/>
    <lineage>
        <taxon>Bacteria</taxon>
        <taxon>Pseudomonadati</taxon>
        <taxon>Pseudomonadota</taxon>
        <taxon>Alphaproteobacteria</taxon>
        <taxon>Hyphomicrobiales</taxon>
        <taxon>Methylobacteriaceae</taxon>
        <taxon>Methylobacterium</taxon>
    </lineage>
</organism>
<feature type="region of interest" description="Disordered" evidence="1">
    <location>
        <begin position="1"/>
        <end position="40"/>
    </location>
</feature>
<feature type="domain" description="Multidrug resistance protein MdtA-like barrel-sandwich hybrid" evidence="3">
    <location>
        <begin position="89"/>
        <end position="229"/>
    </location>
</feature>
<evidence type="ECO:0000259" key="4">
    <source>
        <dbReference type="Pfam" id="PF25963"/>
    </source>
</evidence>
<dbReference type="SUPFAM" id="SSF111369">
    <property type="entry name" value="HlyD-like secretion proteins"/>
    <property type="match status" value="1"/>
</dbReference>
<dbReference type="PANTHER" id="PTHR30367">
    <property type="entry name" value="P-HYDROXYBENZOIC ACID EFFLUX PUMP SUBUNIT AAEA-RELATED"/>
    <property type="match status" value="1"/>
</dbReference>
<name>A0ABU0HJE3_9HYPH</name>
<dbReference type="Proteomes" id="UP001236369">
    <property type="component" value="Unassembled WGS sequence"/>
</dbReference>
<feature type="compositionally biased region" description="Basic and acidic residues" evidence="1">
    <location>
        <begin position="10"/>
        <end position="24"/>
    </location>
</feature>